<comment type="caution">
    <text evidence="2">The sequence shown here is derived from an EMBL/GenBank/DDBJ whole genome shotgun (WGS) entry which is preliminary data.</text>
</comment>
<dbReference type="Proteomes" id="UP000535890">
    <property type="component" value="Unassembled WGS sequence"/>
</dbReference>
<evidence type="ECO:0000256" key="1">
    <source>
        <dbReference type="SAM" id="MobiDB-lite"/>
    </source>
</evidence>
<accession>A0A7Y9J3V0</accession>
<dbReference type="EMBL" id="JACCBN010000001">
    <property type="protein sequence ID" value="NYD34360.1"/>
    <property type="molecule type" value="Genomic_DNA"/>
</dbReference>
<evidence type="ECO:0000313" key="3">
    <source>
        <dbReference type="Proteomes" id="UP000535890"/>
    </source>
</evidence>
<sequence>MTVSLDHLAVPTSREPASGAFPAVRSGIPGAVAALRQAVADGTVHHHGTTPVVAVVRAWAAGGDLEAQRHACPTCGG</sequence>
<reference evidence="2 3" key="1">
    <citation type="submission" date="2020-07" db="EMBL/GenBank/DDBJ databases">
        <title>Sequencing the genomes of 1000 actinobacteria strains.</title>
        <authorList>
            <person name="Klenk H.-P."/>
        </authorList>
    </citation>
    <scope>NUCLEOTIDE SEQUENCE [LARGE SCALE GENOMIC DNA]</scope>
    <source>
        <strain evidence="2 3">DSM 45772</strain>
    </source>
</reference>
<feature type="region of interest" description="Disordered" evidence="1">
    <location>
        <begin position="1"/>
        <end position="21"/>
    </location>
</feature>
<dbReference type="RefSeq" id="WP_179792320.1">
    <property type="nucleotide sequence ID" value="NZ_BAABHP010000030.1"/>
</dbReference>
<evidence type="ECO:0000313" key="2">
    <source>
        <dbReference type="EMBL" id="NYD34360.1"/>
    </source>
</evidence>
<proteinExistence type="predicted"/>
<name>A0A7Y9J3V0_9PSEU</name>
<keyword evidence="3" id="KW-1185">Reference proteome</keyword>
<gene>
    <name evidence="2" type="ORF">BJ983_000462</name>
</gene>
<organism evidence="2 3">
    <name type="scientific">Actinomycetospora corticicola</name>
    <dbReference type="NCBI Taxonomy" id="663602"/>
    <lineage>
        <taxon>Bacteria</taxon>
        <taxon>Bacillati</taxon>
        <taxon>Actinomycetota</taxon>
        <taxon>Actinomycetes</taxon>
        <taxon>Pseudonocardiales</taxon>
        <taxon>Pseudonocardiaceae</taxon>
        <taxon>Actinomycetospora</taxon>
    </lineage>
</organism>
<protein>
    <submittedName>
        <fullName evidence="2">Uncharacterized protein</fullName>
    </submittedName>
</protein>
<dbReference type="AlphaFoldDB" id="A0A7Y9J3V0"/>